<dbReference type="PANTHER" id="PTHR44259:SF108">
    <property type="entry name" value="F-BOX PROTEIN SKIP23-LIKE"/>
    <property type="match status" value="1"/>
</dbReference>
<reference evidence="3" key="2">
    <citation type="submission" date="2025-08" db="UniProtKB">
        <authorList>
            <consortium name="RefSeq"/>
        </authorList>
    </citation>
    <scope>IDENTIFICATION</scope>
    <source>
        <tissue evidence="3">Leaves</tissue>
    </source>
</reference>
<dbReference type="InterPro" id="IPR005174">
    <property type="entry name" value="KIB1-4_b-propeller"/>
</dbReference>
<evidence type="ECO:0000259" key="1">
    <source>
        <dbReference type="Pfam" id="PF03478"/>
    </source>
</evidence>
<gene>
    <name evidence="3" type="primary">LOC113706242</name>
</gene>
<organism evidence="2 3">
    <name type="scientific">Coffea arabica</name>
    <name type="common">Arabian coffee</name>
    <dbReference type="NCBI Taxonomy" id="13443"/>
    <lineage>
        <taxon>Eukaryota</taxon>
        <taxon>Viridiplantae</taxon>
        <taxon>Streptophyta</taxon>
        <taxon>Embryophyta</taxon>
        <taxon>Tracheophyta</taxon>
        <taxon>Spermatophyta</taxon>
        <taxon>Magnoliopsida</taxon>
        <taxon>eudicotyledons</taxon>
        <taxon>Gunneridae</taxon>
        <taxon>Pentapetalae</taxon>
        <taxon>asterids</taxon>
        <taxon>lamiids</taxon>
        <taxon>Gentianales</taxon>
        <taxon>Rubiaceae</taxon>
        <taxon>Ixoroideae</taxon>
        <taxon>Gardenieae complex</taxon>
        <taxon>Bertiereae - Coffeeae clade</taxon>
        <taxon>Coffeeae</taxon>
        <taxon>Coffea</taxon>
    </lineage>
</organism>
<reference evidence="2" key="1">
    <citation type="journal article" date="2025" name="Foods">
        <title>Unveiling the Microbial Signatures of Arabica Coffee Cherries: Insights into Ripeness Specific Diversity, Functional Traits, and Implications for Quality and Safety.</title>
        <authorList>
            <consortium name="RefSeq"/>
            <person name="Tenea G.N."/>
            <person name="Cifuentes V."/>
            <person name="Reyes P."/>
            <person name="Cevallos-Vallejos M."/>
        </authorList>
    </citation>
    <scope>NUCLEOTIDE SEQUENCE [LARGE SCALE GENOMIC DNA]</scope>
</reference>
<proteinExistence type="predicted"/>
<name>A0A6P6U0B9_COFAR</name>
<dbReference type="Proteomes" id="UP001652660">
    <property type="component" value="Chromosome 8c"/>
</dbReference>
<dbReference type="Gene3D" id="1.20.1280.50">
    <property type="match status" value="1"/>
</dbReference>
<dbReference type="AlphaFoldDB" id="A0A6P6U0B9"/>
<keyword evidence="2" id="KW-1185">Reference proteome</keyword>
<dbReference type="Pfam" id="PF03478">
    <property type="entry name" value="Beta-prop_KIB1-4"/>
    <property type="match status" value="1"/>
</dbReference>
<dbReference type="OrthoDB" id="642536at2759"/>
<sequence>MANWCELQYDMLEVIAQHLTKIEDYVAFGAVCTSWRAAAANKKKNFRGIPLWKQIPCLMVAAKDENDVGDREFYSLLENEVVAKVKLPKLKGKRYLEALGWLLLIGEEGDMSLLNPFSSGPEISLPNQNTIPGYDRYEPDAFIFVEKFVLSARPSEAEEEEVEDYVVMLICGSVRFLAFWKPGDQSWNRIVLRVSVYSDVTYYNGQIYAVDKKGNVVVCNPKINGEARILATLCDRFWYLKQLYIAESEREESLLVVTRDNFPFFDDDVEDREPRYGTAEFKVFELDLSAAGGGGGGGQGQGGSWSSSRLCLKEIKSLGNRALFLGHSATVSFEVPSNGKLAPGIKPNHIYFTDDCWLGYGATAGGGGKDMGVYNMETGTVEPFYHAPKVLSYICPSAWITPNF</sequence>
<evidence type="ECO:0000313" key="3">
    <source>
        <dbReference type="RefSeq" id="XP_027083924.2"/>
    </source>
</evidence>
<dbReference type="RefSeq" id="XP_027083924.2">
    <property type="nucleotide sequence ID" value="XM_027228123.2"/>
</dbReference>
<dbReference type="GeneID" id="113706242"/>
<evidence type="ECO:0000313" key="2">
    <source>
        <dbReference type="Proteomes" id="UP001652660"/>
    </source>
</evidence>
<protein>
    <submittedName>
        <fullName evidence="3">F-box protein At5g55150</fullName>
    </submittedName>
</protein>
<feature type="domain" description="KIB1-4 beta-propeller" evidence="1">
    <location>
        <begin position="73"/>
        <end position="375"/>
    </location>
</feature>
<dbReference type="InterPro" id="IPR050942">
    <property type="entry name" value="F-box_BR-signaling"/>
</dbReference>
<dbReference type="PANTHER" id="PTHR44259">
    <property type="entry name" value="OS07G0183000 PROTEIN-RELATED"/>
    <property type="match status" value="1"/>
</dbReference>
<accession>A0A6P6U0B9</accession>